<gene>
    <name evidence="14" type="ORF">HICCMSTLAB_LOCUS10894</name>
</gene>
<keyword evidence="15" id="KW-1185">Reference proteome</keyword>
<dbReference type="InterPro" id="IPR018359">
    <property type="entry name" value="Bromodomain_CS"/>
</dbReference>
<dbReference type="InterPro" id="IPR001487">
    <property type="entry name" value="Bromodomain"/>
</dbReference>
<dbReference type="GO" id="GO:0031490">
    <property type="term" value="F:chromatin DNA binding"/>
    <property type="evidence" value="ECO:0007669"/>
    <property type="project" value="TreeGrafter"/>
</dbReference>
<feature type="region of interest" description="Disordered" evidence="11">
    <location>
        <begin position="169"/>
        <end position="189"/>
    </location>
</feature>
<dbReference type="PROSITE" id="PS50014">
    <property type="entry name" value="BROMODOMAIN_2"/>
    <property type="match status" value="1"/>
</dbReference>
<feature type="domain" description="Bromo" evidence="12">
    <location>
        <begin position="9"/>
        <end position="81"/>
    </location>
</feature>
<keyword evidence="5" id="KW-0805">Transcription regulation</keyword>
<dbReference type="SUPFAM" id="SSF47370">
    <property type="entry name" value="Bromodomain"/>
    <property type="match status" value="1"/>
</dbReference>
<evidence type="ECO:0000256" key="2">
    <source>
        <dbReference type="ARBA" id="ARBA00013184"/>
    </source>
</evidence>
<dbReference type="InterPro" id="IPR036529">
    <property type="entry name" value="KIX_dom_sf"/>
</dbReference>
<evidence type="ECO:0000256" key="7">
    <source>
        <dbReference type="ARBA" id="ARBA00023163"/>
    </source>
</evidence>
<dbReference type="Pfam" id="PF02172">
    <property type="entry name" value="KIX"/>
    <property type="match status" value="2"/>
</dbReference>
<organism evidence="14 15">
    <name type="scientific">Cotesia congregata</name>
    <name type="common">Parasitoid wasp</name>
    <name type="synonym">Apanteles congregatus</name>
    <dbReference type="NCBI Taxonomy" id="51543"/>
    <lineage>
        <taxon>Eukaryota</taxon>
        <taxon>Metazoa</taxon>
        <taxon>Ecdysozoa</taxon>
        <taxon>Arthropoda</taxon>
        <taxon>Hexapoda</taxon>
        <taxon>Insecta</taxon>
        <taxon>Pterygota</taxon>
        <taxon>Neoptera</taxon>
        <taxon>Endopterygota</taxon>
        <taxon>Hymenoptera</taxon>
        <taxon>Apocrita</taxon>
        <taxon>Ichneumonoidea</taxon>
        <taxon>Braconidae</taxon>
        <taxon>Microgastrinae</taxon>
        <taxon>Cotesia</taxon>
    </lineage>
</organism>
<dbReference type="Proteomes" id="UP000786811">
    <property type="component" value="Unassembled WGS sequence"/>
</dbReference>
<evidence type="ECO:0000256" key="10">
    <source>
        <dbReference type="PROSITE-ProRule" id="PRU00035"/>
    </source>
</evidence>
<evidence type="ECO:0000256" key="6">
    <source>
        <dbReference type="ARBA" id="ARBA00023117"/>
    </source>
</evidence>
<dbReference type="EC" id="2.3.1.48" evidence="2"/>
<evidence type="ECO:0000256" key="4">
    <source>
        <dbReference type="ARBA" id="ARBA00022853"/>
    </source>
</evidence>
<dbReference type="InterPro" id="IPR010303">
    <property type="entry name" value="RING_CBP-p300"/>
</dbReference>
<dbReference type="SUPFAM" id="SSF47040">
    <property type="entry name" value="Kix domain of CBP (creb binding protein)"/>
    <property type="match status" value="2"/>
</dbReference>
<dbReference type="Gene3D" id="1.20.920.10">
    <property type="entry name" value="Bromodomain-like"/>
    <property type="match status" value="1"/>
</dbReference>
<evidence type="ECO:0000256" key="9">
    <source>
        <dbReference type="ARBA" id="ARBA00048017"/>
    </source>
</evidence>
<evidence type="ECO:0000256" key="8">
    <source>
        <dbReference type="ARBA" id="ARBA00023242"/>
    </source>
</evidence>
<comment type="caution">
    <text evidence="14">The sequence shown here is derived from an EMBL/GenBank/DDBJ whole genome shotgun (WGS) entry which is preliminary data.</text>
</comment>
<dbReference type="Pfam" id="PF06001">
    <property type="entry name" value="RING_CBP-p300"/>
    <property type="match status" value="1"/>
</dbReference>
<dbReference type="EMBL" id="CAJNRD030001123">
    <property type="protein sequence ID" value="CAG5102196.1"/>
    <property type="molecule type" value="Genomic_DNA"/>
</dbReference>
<dbReference type="GO" id="GO:0045944">
    <property type="term" value="P:positive regulation of transcription by RNA polymerase II"/>
    <property type="evidence" value="ECO:0007669"/>
    <property type="project" value="TreeGrafter"/>
</dbReference>
<dbReference type="OrthoDB" id="899at2759"/>
<dbReference type="PRINTS" id="PR00503">
    <property type="entry name" value="BROMODOMAIN"/>
</dbReference>
<dbReference type="PANTHER" id="PTHR13808:SF1">
    <property type="entry name" value="HISTONE ACETYLTRANSFERASE"/>
    <property type="match status" value="1"/>
</dbReference>
<evidence type="ECO:0000313" key="14">
    <source>
        <dbReference type="EMBL" id="CAG5102196.1"/>
    </source>
</evidence>
<dbReference type="InterPro" id="IPR013178">
    <property type="entry name" value="Histone_AcTrfase_Rtt109/CBP"/>
</dbReference>
<evidence type="ECO:0000313" key="15">
    <source>
        <dbReference type="Proteomes" id="UP000786811"/>
    </source>
</evidence>
<keyword evidence="7" id="KW-0804">Transcription</keyword>
<evidence type="ECO:0000256" key="1">
    <source>
        <dbReference type="ARBA" id="ARBA00004123"/>
    </source>
</evidence>
<evidence type="ECO:0000259" key="13">
    <source>
        <dbReference type="PROSITE" id="PS50952"/>
    </source>
</evidence>
<dbReference type="AlphaFoldDB" id="A0A8J2HLA2"/>
<keyword evidence="4" id="KW-0156">Chromatin regulator</keyword>
<dbReference type="Gene3D" id="2.10.110.40">
    <property type="match status" value="1"/>
</dbReference>
<dbReference type="PANTHER" id="PTHR13808">
    <property type="entry name" value="CBP/P300-RELATED"/>
    <property type="match status" value="1"/>
</dbReference>
<dbReference type="GO" id="GO:0004402">
    <property type="term" value="F:histone acetyltransferase activity"/>
    <property type="evidence" value="ECO:0007669"/>
    <property type="project" value="InterPro"/>
</dbReference>
<evidence type="ECO:0000256" key="5">
    <source>
        <dbReference type="ARBA" id="ARBA00023015"/>
    </source>
</evidence>
<dbReference type="InterPro" id="IPR003101">
    <property type="entry name" value="KIX_dom"/>
</dbReference>
<accession>A0A8J2HLA2</accession>
<feature type="domain" description="KIX" evidence="13">
    <location>
        <begin position="763"/>
        <end position="842"/>
    </location>
</feature>
<comment type="catalytic activity">
    <reaction evidence="9">
        <text>L-lysyl-[protein] + acetyl-CoA = N(6)-acetyl-L-lysyl-[protein] + CoA + H(+)</text>
        <dbReference type="Rhea" id="RHEA:45948"/>
        <dbReference type="Rhea" id="RHEA-COMP:9752"/>
        <dbReference type="Rhea" id="RHEA-COMP:10731"/>
        <dbReference type="ChEBI" id="CHEBI:15378"/>
        <dbReference type="ChEBI" id="CHEBI:29969"/>
        <dbReference type="ChEBI" id="CHEBI:57287"/>
        <dbReference type="ChEBI" id="CHEBI:57288"/>
        <dbReference type="ChEBI" id="CHEBI:61930"/>
        <dbReference type="EC" id="2.3.1.48"/>
    </reaction>
</comment>
<dbReference type="PROSITE" id="PS00633">
    <property type="entry name" value="BROMODOMAIN_1"/>
    <property type="match status" value="1"/>
</dbReference>
<evidence type="ECO:0000256" key="3">
    <source>
        <dbReference type="ARBA" id="ARBA00022679"/>
    </source>
</evidence>
<keyword evidence="6 10" id="KW-0103">Bromodomain</keyword>
<dbReference type="Gene3D" id="1.10.246.20">
    <property type="entry name" value="Coactivator CBP, KIX domain"/>
    <property type="match status" value="2"/>
</dbReference>
<dbReference type="GO" id="GO:0003713">
    <property type="term" value="F:transcription coactivator activity"/>
    <property type="evidence" value="ECO:0007669"/>
    <property type="project" value="TreeGrafter"/>
</dbReference>
<evidence type="ECO:0000256" key="11">
    <source>
        <dbReference type="SAM" id="MobiDB-lite"/>
    </source>
</evidence>
<comment type="subcellular location">
    <subcellularLocation>
        <location evidence="1">Nucleus</location>
    </subcellularLocation>
</comment>
<dbReference type="InterPro" id="IPR036427">
    <property type="entry name" value="Bromodomain-like_sf"/>
</dbReference>
<dbReference type="CDD" id="cd05495">
    <property type="entry name" value="Bromo_cbp_like"/>
    <property type="match status" value="1"/>
</dbReference>
<dbReference type="Pfam" id="PF00439">
    <property type="entry name" value="Bromodomain"/>
    <property type="match status" value="1"/>
</dbReference>
<dbReference type="SMART" id="SM00297">
    <property type="entry name" value="BROMO"/>
    <property type="match status" value="1"/>
</dbReference>
<dbReference type="InterPro" id="IPR038547">
    <property type="entry name" value="RING_CBP-p300_sf"/>
</dbReference>
<reference evidence="14" key="1">
    <citation type="submission" date="2021-04" db="EMBL/GenBank/DDBJ databases">
        <authorList>
            <person name="Chebbi M.A.C M."/>
        </authorList>
    </citation>
    <scope>NUCLEOTIDE SEQUENCE</scope>
</reference>
<dbReference type="GO" id="GO:0005634">
    <property type="term" value="C:nucleus"/>
    <property type="evidence" value="ECO:0007669"/>
    <property type="project" value="UniProtKB-SubCell"/>
</dbReference>
<sequence length="908" mass="102038">MRILEKLYRQDPESLSFRQPVDPLALEIPDYFDIVKHPMDLSTIKRKLDTGEYSDPWEYVDDVWMMFDNAWLYNRKTSRVYRYCTKLSEVFEQEIDPVMQALGYCCGRKYTFNPQVLCCYGKQLCTIPRDESSSKLDISTIEDLPDKLTASEPTIDGHQLQFNCLANGQSNREPATQRPVADVASQSGLRPQAPQQIMQPQQHQGQSTLNIAGEMPRQANVIRGPVGQVGSQGQGSGPQMQRQALQQYTQILQQFRQQQQQQQTHMVNQARGQSPHHQVHQVGIVDLGQGGSRWIQARPNMHNIQNMGQMGVSSPYGYDLRPQAPQQIMQPQQHQGQSAMDIAGQMPRQAHVVGAPVGQVGPQGQGSRPPMQRQALQQLMQTLRTPQQIMQPQQHQGQSAMNIAGQMPRQAHVVGGPVGQVGLQGHGSGSPMQRQDGRGFGIRPLVFKNELLKVGKKSSSILDCLTIENLLPDELTAPEPAINGHQLQFNCLANGQSNREPATQRPVADVASQSGIESTKMQFVYPQAQSSFNQSVVNQGLPVSAQSSITSFSTSNTSNSLNLTNRPVNLPRSDLHYLNNFQTFNNRVPTLNQCTYTVPIRDQSSYLQTQVKPVQQVKDWQLSLSEEKRKENVNCLIEAIFTNGHAESIFDDRLNHLLNYAQKAENEIYNTANSEVEYSQLLVDKIISSRIEIEDRRRKREIVANQSHIMASDANLPPAPIGITTTAESAEVSDNLQPATLNGNQPLDIPLGLRGLDQATPTQVVKEWHQSLTLDLRIHFIIDIVKRILTPNNRMVFFDDRVHNSYRYAIKVERDMYESANSRSEYMHLLAEKIYSITKGLEERRQKREQLQSASQQSLQQSVVDNLGLRIPGPSMNVQANMPPQIAGSYFPNRSMMPGPYHVMPTLP</sequence>
<name>A0A8J2HLA2_COTCN</name>
<proteinExistence type="predicted"/>
<keyword evidence="8" id="KW-0539">Nucleus</keyword>
<feature type="domain" description="KIX" evidence="13">
    <location>
        <begin position="615"/>
        <end position="694"/>
    </location>
</feature>
<dbReference type="GO" id="GO:0005667">
    <property type="term" value="C:transcription regulator complex"/>
    <property type="evidence" value="ECO:0007669"/>
    <property type="project" value="TreeGrafter"/>
</dbReference>
<protein>
    <recommendedName>
        <fullName evidence="2">histone acetyltransferase</fullName>
        <ecNumber evidence="2">2.3.1.48</ecNumber>
    </recommendedName>
</protein>
<keyword evidence="3" id="KW-0808">Transferase</keyword>
<dbReference type="GO" id="GO:0000123">
    <property type="term" value="C:histone acetyltransferase complex"/>
    <property type="evidence" value="ECO:0007669"/>
    <property type="project" value="TreeGrafter"/>
</dbReference>
<dbReference type="PROSITE" id="PS50952">
    <property type="entry name" value="KIX"/>
    <property type="match status" value="2"/>
</dbReference>
<evidence type="ECO:0000259" key="12">
    <source>
        <dbReference type="PROSITE" id="PS50014"/>
    </source>
</evidence>